<feature type="region of interest" description="Disordered" evidence="2">
    <location>
        <begin position="24"/>
        <end position="116"/>
    </location>
</feature>
<dbReference type="GO" id="GO:0005737">
    <property type="term" value="C:cytoplasm"/>
    <property type="evidence" value="ECO:0007669"/>
    <property type="project" value="TreeGrafter"/>
</dbReference>
<proteinExistence type="inferred from homology"/>
<dbReference type="PANTHER" id="PTHR15304:SF0">
    <property type="entry name" value="MYOD FAMILY INHIBITOR DOMAIN-CONTAINING PROTEIN"/>
    <property type="match status" value="1"/>
</dbReference>
<dbReference type="OrthoDB" id="8958154at2759"/>
<dbReference type="PANTHER" id="PTHR15304">
    <property type="entry name" value="MYOD FAMILY INHIBITOR"/>
    <property type="match status" value="1"/>
</dbReference>
<dbReference type="GO" id="GO:0005634">
    <property type="term" value="C:nucleus"/>
    <property type="evidence" value="ECO:0007669"/>
    <property type="project" value="TreeGrafter"/>
</dbReference>
<organism evidence="3 4">
    <name type="scientific">Phrynocephalus forsythii</name>
    <dbReference type="NCBI Taxonomy" id="171643"/>
    <lineage>
        <taxon>Eukaryota</taxon>
        <taxon>Metazoa</taxon>
        <taxon>Chordata</taxon>
        <taxon>Craniata</taxon>
        <taxon>Vertebrata</taxon>
        <taxon>Euteleostomi</taxon>
        <taxon>Lepidosauria</taxon>
        <taxon>Squamata</taxon>
        <taxon>Bifurcata</taxon>
        <taxon>Unidentata</taxon>
        <taxon>Episquamata</taxon>
        <taxon>Toxicofera</taxon>
        <taxon>Iguania</taxon>
        <taxon>Acrodonta</taxon>
        <taxon>Agamidae</taxon>
        <taxon>Agaminae</taxon>
        <taxon>Phrynocephalus</taxon>
    </lineage>
</organism>
<dbReference type="EMBL" id="JAPFRF010000006">
    <property type="protein sequence ID" value="KAJ7329710.1"/>
    <property type="molecule type" value="Genomic_DNA"/>
</dbReference>
<dbReference type="AlphaFoldDB" id="A0A9Q0XVE7"/>
<dbReference type="Proteomes" id="UP001142489">
    <property type="component" value="Unassembled WGS sequence"/>
</dbReference>
<sequence>MCLFLQVSRALVCSGGECEARSIPPRRESWQMSQASEPLPPGPEGPERGAPAENCFLISLPREHSDGDRASLGEKNGTKTSDSQRKASDTQDQPVWGSCTDDGLIRTQPQHLPQPNAVPHEMCKEETGKIQNGHVGLSNGSGFCNGIKHHASDNSRKFSAPVSQKMQRKIQSSLSVNSEISKKSSVYSHKPGSLPEDCCVHCILACLFCEFVSLCSLVLGQASCGICPAEACCCCCGEEIGDDCNCPCDMDCGIMDACCESSDCLEICMECCGICFPS</sequence>
<evidence type="ECO:0000256" key="1">
    <source>
        <dbReference type="ARBA" id="ARBA00025778"/>
    </source>
</evidence>
<evidence type="ECO:0000313" key="4">
    <source>
        <dbReference type="Proteomes" id="UP001142489"/>
    </source>
</evidence>
<dbReference type="Pfam" id="PF15316">
    <property type="entry name" value="MDFI"/>
    <property type="match status" value="1"/>
</dbReference>
<evidence type="ECO:0008006" key="5">
    <source>
        <dbReference type="Google" id="ProtNLM"/>
    </source>
</evidence>
<comment type="caution">
    <text evidence="3">The sequence shown here is derived from an EMBL/GenBank/DDBJ whole genome shotgun (WGS) entry which is preliminary data.</text>
</comment>
<evidence type="ECO:0000256" key="2">
    <source>
        <dbReference type="SAM" id="MobiDB-lite"/>
    </source>
</evidence>
<comment type="similarity">
    <text evidence="1">Belongs to the MDFI family.</text>
</comment>
<protein>
    <recommendedName>
        <fullName evidence="5">MyoD family inhibitor domain-containing protein</fullName>
    </recommendedName>
</protein>
<keyword evidence="4" id="KW-1185">Reference proteome</keyword>
<gene>
    <name evidence="3" type="ORF">JRQ81_015884</name>
</gene>
<dbReference type="GO" id="GO:0045892">
    <property type="term" value="P:negative regulation of DNA-templated transcription"/>
    <property type="evidence" value="ECO:0007669"/>
    <property type="project" value="TreeGrafter"/>
</dbReference>
<reference evidence="3" key="1">
    <citation type="journal article" date="2023" name="DNA Res.">
        <title>Chromosome-level genome assembly of Phrynocephalus forsythii using third-generation DNA sequencing and Hi-C analysis.</title>
        <authorList>
            <person name="Qi Y."/>
            <person name="Zhao W."/>
            <person name="Zhao Y."/>
            <person name="Niu C."/>
            <person name="Cao S."/>
            <person name="Zhang Y."/>
        </authorList>
    </citation>
    <scope>NUCLEOTIDE SEQUENCE</scope>
    <source>
        <tissue evidence="3">Muscle</tissue>
    </source>
</reference>
<evidence type="ECO:0000313" key="3">
    <source>
        <dbReference type="EMBL" id="KAJ7329710.1"/>
    </source>
</evidence>
<name>A0A9Q0XVE7_9SAUR</name>
<dbReference type="InterPro" id="IPR026134">
    <property type="entry name" value="MDFI/MDFIC"/>
</dbReference>
<accession>A0A9Q0XVE7</accession>
<dbReference type="GO" id="GO:0050434">
    <property type="term" value="P:positive regulation of viral transcription"/>
    <property type="evidence" value="ECO:0007669"/>
    <property type="project" value="TreeGrafter"/>
</dbReference>
<feature type="compositionally biased region" description="Basic and acidic residues" evidence="2">
    <location>
        <begin position="61"/>
        <end position="72"/>
    </location>
</feature>